<dbReference type="PANTHER" id="PTHR30189:SF1">
    <property type="entry name" value="LPS-ASSEMBLY PROTEIN LPTD"/>
    <property type="match status" value="1"/>
</dbReference>
<proteinExistence type="predicted"/>
<feature type="signal peptide" evidence="2">
    <location>
        <begin position="1"/>
        <end position="20"/>
    </location>
</feature>
<evidence type="ECO:0000256" key="2">
    <source>
        <dbReference type="SAM" id="SignalP"/>
    </source>
</evidence>
<feature type="chain" id="PRO_5022173809" evidence="2">
    <location>
        <begin position="21"/>
        <end position="719"/>
    </location>
</feature>
<dbReference type="InterPro" id="IPR045659">
    <property type="entry name" value="LptD_2"/>
</dbReference>
<sequence length="719" mass="82061">MCCRVLLFLFFIGISSMASSQPISTQKDEPIEETNSAVTPGVDAEGEKDKVIYSSEQIKYLVDEQKVLLYGGARAVYGTVSIEAETLIFDLRKKEIIALGHPVLYDGDQTIYGKKMRYELETGYGEVVEGRTAIEKGWFEGKKTRKVGKNILEIEGGKFTTCDRKPPHYFFAARRMKVYQDDMVITEPLIMYVGNVPVFFVPYWFFPIKKGRHSGFLIPKIGTDSYDGRYVKNLSYFLVLNDYSDIHFSFDILEKKGLRSGVEGVYVVKPYLEGRISGAYIDETQTNRKRWRVQASHRQNLGKKTDLRARADFQSDVDYEVDYNENRIVQLNRRLESYLSLTKTWSGAGVNLVANRTHNLDSDQISQLLPRASFNLSNRRIFESTPGESVRWYNRLRASFSTLMVNSREGKEGEYVDRRAADTRLNLSMPVTILGHLNVSPRLGFQETVYGRDTTSSSLPWRHHYTAAVAINTTLYGLSRFGVGPLERFRHVLKPSISYSYSPAVKDTFYYVPGIGGVAAANSFRASIGNDFQAKLGRGEGSSILNLASLDISGSYDLRRTGRRLSDIASYLRVRPVEPLEFDMRMSHNPYERKLTMLSATARLNLAPRGSALSRIFGGALAGNYVRNIADRSRDTYQVWGRVDFRPTDKWHVVYSQRYDVNDRKLIEQSVRVSRDLHAWEGQFEWQTFGDRWRYDVRISMKAIPEIKLGKGLFGIFLP</sequence>
<protein>
    <submittedName>
        <fullName evidence="4">LPS-assembly protein LptD</fullName>
    </submittedName>
</protein>
<dbReference type="PANTHER" id="PTHR30189">
    <property type="entry name" value="LPS-ASSEMBLY PROTEIN"/>
    <property type="match status" value="1"/>
</dbReference>
<evidence type="ECO:0000313" key="4">
    <source>
        <dbReference type="EMBL" id="TET78709.1"/>
    </source>
</evidence>
<gene>
    <name evidence="4" type="ORF">E3J38_08120</name>
</gene>
<dbReference type="InterPro" id="IPR050218">
    <property type="entry name" value="LptD"/>
</dbReference>
<keyword evidence="2" id="KW-0732">Signal</keyword>
<dbReference type="Gene3D" id="2.60.450.10">
    <property type="entry name" value="Lipopolysaccharide (LPS) transport protein A like domain"/>
    <property type="match status" value="1"/>
</dbReference>
<organism evidence="4 5">
    <name type="scientific">candidate division TA06 bacterium</name>
    <dbReference type="NCBI Taxonomy" id="2250710"/>
    <lineage>
        <taxon>Bacteria</taxon>
        <taxon>Bacteria division TA06</taxon>
    </lineage>
</organism>
<evidence type="ECO:0000259" key="3">
    <source>
        <dbReference type="Pfam" id="PF19838"/>
    </source>
</evidence>
<evidence type="ECO:0000313" key="5">
    <source>
        <dbReference type="Proteomes" id="UP000315534"/>
    </source>
</evidence>
<dbReference type="GO" id="GO:0009279">
    <property type="term" value="C:cell outer membrane"/>
    <property type="evidence" value="ECO:0007669"/>
    <property type="project" value="TreeGrafter"/>
</dbReference>
<dbReference type="Pfam" id="PF19838">
    <property type="entry name" value="LptD_2"/>
    <property type="match status" value="1"/>
</dbReference>
<dbReference type="AlphaFoldDB" id="A0A523XIB9"/>
<reference evidence="4 5" key="1">
    <citation type="submission" date="2019-03" db="EMBL/GenBank/DDBJ databases">
        <title>Metabolic potential of uncultured bacteria and archaea associated with petroleum seepage in deep-sea sediments.</title>
        <authorList>
            <person name="Dong X."/>
            <person name="Hubert C."/>
        </authorList>
    </citation>
    <scope>NUCLEOTIDE SEQUENCE [LARGE SCALE GENOMIC DNA]</scope>
    <source>
        <strain evidence="4">E29_bin36</strain>
    </source>
</reference>
<dbReference type="EMBL" id="SOIP01000469">
    <property type="protein sequence ID" value="TET78709.1"/>
    <property type="molecule type" value="Genomic_DNA"/>
</dbReference>
<dbReference type="GO" id="GO:1990351">
    <property type="term" value="C:transporter complex"/>
    <property type="evidence" value="ECO:0007669"/>
    <property type="project" value="TreeGrafter"/>
</dbReference>
<feature type="domain" description="LPS-assembly protein LptD central" evidence="3">
    <location>
        <begin position="184"/>
        <end position="591"/>
    </location>
</feature>
<name>A0A523XIB9_UNCT6</name>
<comment type="caution">
    <text evidence="4">The sequence shown here is derived from an EMBL/GenBank/DDBJ whole genome shotgun (WGS) entry which is preliminary data.</text>
</comment>
<evidence type="ECO:0000256" key="1">
    <source>
        <dbReference type="SAM" id="MobiDB-lite"/>
    </source>
</evidence>
<dbReference type="Proteomes" id="UP000315534">
    <property type="component" value="Unassembled WGS sequence"/>
</dbReference>
<feature type="region of interest" description="Disordered" evidence="1">
    <location>
        <begin position="23"/>
        <end position="42"/>
    </location>
</feature>
<accession>A0A523XIB9</accession>